<evidence type="ECO:0000313" key="2">
    <source>
        <dbReference type="Proteomes" id="UP001221411"/>
    </source>
</evidence>
<reference evidence="1 2" key="1">
    <citation type="submission" date="2022-11" db="EMBL/GenBank/DDBJ databases">
        <title>Minimal conservation of predation-associated metabolite biosynthetic gene clusters underscores biosynthetic potential of Myxococcota including descriptions for ten novel species: Archangium lansinium sp. nov., Myxococcus landrumus sp. nov., Nannocystis bai.</title>
        <authorList>
            <person name="Ahearne A."/>
            <person name="Stevens C."/>
            <person name="Dowd S."/>
        </authorList>
    </citation>
    <scope>NUCLEOTIDE SEQUENCE [LARGE SCALE GENOMIC DNA]</scope>
    <source>
        <strain evidence="1 2">RJM3</strain>
    </source>
</reference>
<organism evidence="1 2">
    <name type="scientific">Polyangium mundeleinium</name>
    <dbReference type="NCBI Taxonomy" id="2995306"/>
    <lineage>
        <taxon>Bacteria</taxon>
        <taxon>Pseudomonadati</taxon>
        <taxon>Myxococcota</taxon>
        <taxon>Polyangia</taxon>
        <taxon>Polyangiales</taxon>
        <taxon>Polyangiaceae</taxon>
        <taxon>Polyangium</taxon>
    </lineage>
</organism>
<protein>
    <submittedName>
        <fullName evidence="1">Uncharacterized protein</fullName>
    </submittedName>
</protein>
<accession>A0ABT5EGS6</accession>
<dbReference type="Proteomes" id="UP001221411">
    <property type="component" value="Unassembled WGS sequence"/>
</dbReference>
<dbReference type="EMBL" id="JAQNDO010000001">
    <property type="protein sequence ID" value="MDC0741032.1"/>
    <property type="molecule type" value="Genomic_DNA"/>
</dbReference>
<gene>
    <name evidence="1" type="ORF">POL67_06715</name>
</gene>
<evidence type="ECO:0000313" key="1">
    <source>
        <dbReference type="EMBL" id="MDC0741032.1"/>
    </source>
</evidence>
<name>A0ABT5EGS6_9BACT</name>
<sequence length="136" mass="15421">MNLVGYHNRKRMGYPLLDRGPDRDPFKFMTKKPVEHLVGATVWAIEGVRGARMEYFLGAWFIIGEAGPSNHPSLGNYVRGTEGEVFERMIRLDDRPWFSHFRTSQGNFGFGLSPIQEEFVTHLEAIAAAVLRRAPG</sequence>
<proteinExistence type="predicted"/>
<keyword evidence="2" id="KW-1185">Reference proteome</keyword>
<comment type="caution">
    <text evidence="1">The sequence shown here is derived from an EMBL/GenBank/DDBJ whole genome shotgun (WGS) entry which is preliminary data.</text>
</comment>
<dbReference type="RefSeq" id="WP_271916242.1">
    <property type="nucleotide sequence ID" value="NZ_JAQNDO010000001.1"/>
</dbReference>